<dbReference type="GO" id="GO:0008360">
    <property type="term" value="P:regulation of cell shape"/>
    <property type="evidence" value="ECO:0007669"/>
    <property type="project" value="UniProtKB-KW"/>
</dbReference>
<evidence type="ECO:0000256" key="4">
    <source>
        <dbReference type="ARBA" id="ARBA00022598"/>
    </source>
</evidence>
<evidence type="ECO:0000256" key="5">
    <source>
        <dbReference type="ARBA" id="ARBA00022741"/>
    </source>
</evidence>
<organism evidence="9 10">
    <name type="scientific">Candidatus Campylobacter infans</name>
    <dbReference type="NCBI Taxonomy" id="2561898"/>
    <lineage>
        <taxon>Bacteria</taxon>
        <taxon>Pseudomonadati</taxon>
        <taxon>Campylobacterota</taxon>
        <taxon>Epsilonproteobacteria</taxon>
        <taxon>Campylobacterales</taxon>
        <taxon>Campylobacteraceae</taxon>
        <taxon>Campylobacter</taxon>
    </lineage>
</organism>
<keyword evidence="10" id="KW-1185">Reference proteome</keyword>
<keyword evidence="7" id="KW-0961">Cell wall biogenesis/degradation</keyword>
<dbReference type="EC" id="6.3.2.9" evidence="7"/>
<keyword evidence="6 7" id="KW-0067">ATP-binding</keyword>
<dbReference type="SUPFAM" id="SSF53623">
    <property type="entry name" value="MurD-like peptide ligases, catalytic domain"/>
    <property type="match status" value="1"/>
</dbReference>
<proteinExistence type="inferred from homology"/>
<evidence type="ECO:0000256" key="3">
    <source>
        <dbReference type="ARBA" id="ARBA00022490"/>
    </source>
</evidence>
<comment type="similarity">
    <text evidence="7">Belongs to the MurCDEF family.</text>
</comment>
<dbReference type="GO" id="GO:0009252">
    <property type="term" value="P:peptidoglycan biosynthetic process"/>
    <property type="evidence" value="ECO:0007669"/>
    <property type="project" value="UniProtKB-UniRule"/>
</dbReference>
<dbReference type="PANTHER" id="PTHR43692">
    <property type="entry name" value="UDP-N-ACETYLMURAMOYLALANINE--D-GLUTAMATE LIGASE"/>
    <property type="match status" value="1"/>
</dbReference>
<evidence type="ECO:0000256" key="6">
    <source>
        <dbReference type="ARBA" id="ARBA00022840"/>
    </source>
</evidence>
<reference evidence="9 10" key="1">
    <citation type="submission" date="2020-02" db="EMBL/GenBank/DDBJ databases">
        <title>Complete genome sequence of the novel Campylobacter species Candidatus Campylobacter infans.</title>
        <authorList>
            <person name="Duim B."/>
            <person name="Zomer A."/>
            <person name="van der Graaf L."/>
            <person name="Wagenaar J."/>
        </authorList>
    </citation>
    <scope>NUCLEOTIDE SEQUENCE [LARGE SCALE GENOMIC DNA]</scope>
    <source>
        <strain evidence="9 10">19S00001</strain>
    </source>
</reference>
<gene>
    <name evidence="7 9" type="primary">murD</name>
    <name evidence="9" type="ORF">CINF_0043</name>
</gene>
<dbReference type="GO" id="GO:0005737">
    <property type="term" value="C:cytoplasm"/>
    <property type="evidence" value="ECO:0007669"/>
    <property type="project" value="UniProtKB-SubCell"/>
</dbReference>
<dbReference type="PANTHER" id="PTHR43692:SF1">
    <property type="entry name" value="UDP-N-ACETYLMURAMOYLALANINE--D-GLUTAMATE LIGASE"/>
    <property type="match status" value="1"/>
</dbReference>
<evidence type="ECO:0000313" key="9">
    <source>
        <dbReference type="EMBL" id="QLI04596.1"/>
    </source>
</evidence>
<feature type="binding site" evidence="7">
    <location>
        <begin position="105"/>
        <end position="111"/>
    </location>
    <ligand>
        <name>ATP</name>
        <dbReference type="ChEBI" id="CHEBI:30616"/>
    </ligand>
</feature>
<evidence type="ECO:0000256" key="1">
    <source>
        <dbReference type="ARBA" id="ARBA00004496"/>
    </source>
</evidence>
<dbReference type="KEGG" id="cinf:CINF_0043"/>
<protein>
    <recommendedName>
        <fullName evidence="7">UDP-N-acetylmuramoylalanine--D-glutamate ligase</fullName>
        <ecNumber evidence="7">6.3.2.9</ecNumber>
    </recommendedName>
    <alternativeName>
        <fullName evidence="7">D-glutamic acid-adding enzyme</fullName>
    </alternativeName>
    <alternativeName>
        <fullName evidence="7">UDP-N-acetylmuramoyl-L-alanyl-D-glutamate synthetase</fullName>
    </alternativeName>
</protein>
<evidence type="ECO:0000256" key="7">
    <source>
        <dbReference type="HAMAP-Rule" id="MF_00639"/>
    </source>
</evidence>
<dbReference type="InterPro" id="IPR013221">
    <property type="entry name" value="Mur_ligase_cen"/>
</dbReference>
<accession>A0A7H9CEU1</accession>
<evidence type="ECO:0000313" key="10">
    <source>
        <dbReference type="Proteomes" id="UP000509414"/>
    </source>
</evidence>
<dbReference type="UniPathway" id="UPA00219"/>
<dbReference type="GO" id="GO:0051301">
    <property type="term" value="P:cell division"/>
    <property type="evidence" value="ECO:0007669"/>
    <property type="project" value="UniProtKB-KW"/>
</dbReference>
<dbReference type="SUPFAM" id="SSF53244">
    <property type="entry name" value="MurD-like peptide ligases, peptide-binding domain"/>
    <property type="match status" value="1"/>
</dbReference>
<name>A0A7H9CEU1_9BACT</name>
<dbReference type="GO" id="GO:0071555">
    <property type="term" value="P:cell wall organization"/>
    <property type="evidence" value="ECO:0007669"/>
    <property type="project" value="UniProtKB-KW"/>
</dbReference>
<dbReference type="Gene3D" id="3.90.190.20">
    <property type="entry name" value="Mur ligase, C-terminal domain"/>
    <property type="match status" value="1"/>
</dbReference>
<feature type="domain" description="Mur ligase central" evidence="8">
    <location>
        <begin position="103"/>
        <end position="231"/>
    </location>
</feature>
<dbReference type="RefSeq" id="WP_179975305.1">
    <property type="nucleotide sequence ID" value="NZ_CP049075.1"/>
</dbReference>
<dbReference type="AlphaFoldDB" id="A0A7H9CEU1"/>
<dbReference type="Gene3D" id="3.40.1190.10">
    <property type="entry name" value="Mur-like, catalytic domain"/>
    <property type="match status" value="1"/>
</dbReference>
<dbReference type="GO" id="GO:0005524">
    <property type="term" value="F:ATP binding"/>
    <property type="evidence" value="ECO:0007669"/>
    <property type="project" value="UniProtKB-UniRule"/>
</dbReference>
<comment type="pathway">
    <text evidence="2 7">Cell wall biogenesis; peptidoglycan biosynthesis.</text>
</comment>
<keyword evidence="7" id="KW-0132">Cell division</keyword>
<evidence type="ECO:0000256" key="2">
    <source>
        <dbReference type="ARBA" id="ARBA00004752"/>
    </source>
</evidence>
<dbReference type="Proteomes" id="UP000509414">
    <property type="component" value="Chromosome"/>
</dbReference>
<keyword evidence="7" id="KW-0133">Cell shape</keyword>
<comment type="subcellular location">
    <subcellularLocation>
        <location evidence="1 7">Cytoplasm</location>
    </subcellularLocation>
</comment>
<dbReference type="InterPro" id="IPR036565">
    <property type="entry name" value="Mur-like_cat_sf"/>
</dbReference>
<keyword evidence="7" id="KW-0573">Peptidoglycan synthesis</keyword>
<dbReference type="NCBIfam" id="TIGR01087">
    <property type="entry name" value="murD"/>
    <property type="match status" value="1"/>
</dbReference>
<dbReference type="InterPro" id="IPR005762">
    <property type="entry name" value="MurD"/>
</dbReference>
<keyword evidence="5 7" id="KW-0547">Nucleotide-binding</keyword>
<dbReference type="GO" id="GO:0008764">
    <property type="term" value="F:UDP-N-acetylmuramoylalanine-D-glutamate ligase activity"/>
    <property type="evidence" value="ECO:0007669"/>
    <property type="project" value="UniProtKB-UniRule"/>
</dbReference>
<dbReference type="Pfam" id="PF08245">
    <property type="entry name" value="Mur_ligase_M"/>
    <property type="match status" value="1"/>
</dbReference>
<comment type="catalytic activity">
    <reaction evidence="7">
        <text>UDP-N-acetyl-alpha-D-muramoyl-L-alanine + D-glutamate + ATP = UDP-N-acetyl-alpha-D-muramoyl-L-alanyl-D-glutamate + ADP + phosphate + H(+)</text>
        <dbReference type="Rhea" id="RHEA:16429"/>
        <dbReference type="ChEBI" id="CHEBI:15378"/>
        <dbReference type="ChEBI" id="CHEBI:29986"/>
        <dbReference type="ChEBI" id="CHEBI:30616"/>
        <dbReference type="ChEBI" id="CHEBI:43474"/>
        <dbReference type="ChEBI" id="CHEBI:83898"/>
        <dbReference type="ChEBI" id="CHEBI:83900"/>
        <dbReference type="ChEBI" id="CHEBI:456216"/>
        <dbReference type="EC" id="6.3.2.9"/>
    </reaction>
</comment>
<evidence type="ECO:0000259" key="8">
    <source>
        <dbReference type="Pfam" id="PF08245"/>
    </source>
</evidence>
<keyword evidence="3 7" id="KW-0963">Cytoplasm</keyword>
<sequence length="423" mass="47445">MKKSLFGYAKTTKAIAKSGSWCIYDDNFKQASNDEYGNKLLPVGDFNADESELEIPSPGFAPNHELIKSAKHLISEYDYFLSDFSNKFYPFDNKICAPSTIWISGTNGKTTTTQMCEHLLAKNGAVMGGNIGIPLADLNPNAKLWILETSSFTLHYTKHASPDIYALLPITPDHLSWHGDFQKYQNDKLKPLSMMKEGTLAIIPKIYENFAKNSLAKIYFYENESHLRALFGLDLNKINFKTPFLLDALMALSLQKILLDSVDYELINTFKIEKNKLEEFSDFLGRTWVNDTKATNIDASICAIKRYNDKQILIILGGDDKGVDLSPVFMALKNCTHSPRIYAIGTNTHKIIEYAHKHALFALPCERIELAVKAINADFTDKNQIALLSPACASLDQFSSYEKRGQAFKNAINALFAKNTADS</sequence>
<comment type="function">
    <text evidence="7">Cell wall formation. Catalyzes the addition of glutamate to the nucleotide precursor UDP-N-acetylmuramoyl-L-alanine (UMA).</text>
</comment>
<keyword evidence="7" id="KW-0131">Cell cycle</keyword>
<dbReference type="InterPro" id="IPR036615">
    <property type="entry name" value="Mur_ligase_C_dom_sf"/>
</dbReference>
<dbReference type="HAMAP" id="MF_00639">
    <property type="entry name" value="MurD"/>
    <property type="match status" value="1"/>
</dbReference>
<keyword evidence="4 7" id="KW-0436">Ligase</keyword>
<dbReference type="EMBL" id="CP049075">
    <property type="protein sequence ID" value="QLI04596.1"/>
    <property type="molecule type" value="Genomic_DNA"/>
</dbReference>